<sequence>MNNEQPFNEVESLRLINEMIGKAKKSYVTKGIASIMWGAIIIFCSLMSWAELYYGFNVGDVCLLTVVAVIPQIYFGIRESKKRGFTSYEGDTLNAVWTAFGISIFIASFYFGSHKVSGDAAAIFMMLYAIPTFITGQVTKFKPMVYGGIYCWVASIASMFTHFYVDFFLMATCGLFAWFIPGIILWNRYQKSRRSNV</sequence>
<keyword evidence="3" id="KW-1185">Reference proteome</keyword>
<keyword evidence="1" id="KW-0472">Membrane</keyword>
<feature type="transmembrane region" description="Helical" evidence="1">
    <location>
        <begin position="27"/>
        <end position="50"/>
    </location>
</feature>
<dbReference type="Proteomes" id="UP001595907">
    <property type="component" value="Unassembled WGS sequence"/>
</dbReference>
<gene>
    <name evidence="2" type="ORF">ACFOWM_07030</name>
</gene>
<reference evidence="3" key="1">
    <citation type="journal article" date="2019" name="Int. J. Syst. Evol. Microbiol.">
        <title>The Global Catalogue of Microorganisms (GCM) 10K type strain sequencing project: providing services to taxonomists for standard genome sequencing and annotation.</title>
        <authorList>
            <consortium name="The Broad Institute Genomics Platform"/>
            <consortium name="The Broad Institute Genome Sequencing Center for Infectious Disease"/>
            <person name="Wu L."/>
            <person name="Ma J."/>
        </authorList>
    </citation>
    <scope>NUCLEOTIDE SEQUENCE [LARGE SCALE GENOMIC DNA]</scope>
    <source>
        <strain evidence="3">CECT 8289</strain>
    </source>
</reference>
<keyword evidence="1" id="KW-1133">Transmembrane helix</keyword>
<proteinExistence type="predicted"/>
<feature type="transmembrane region" description="Helical" evidence="1">
    <location>
        <begin position="143"/>
        <end position="161"/>
    </location>
</feature>
<dbReference type="EMBL" id="JBHSCZ010000001">
    <property type="protein sequence ID" value="MFC4262623.1"/>
    <property type="molecule type" value="Genomic_DNA"/>
</dbReference>
<evidence type="ECO:0000313" key="3">
    <source>
        <dbReference type="Proteomes" id="UP001595907"/>
    </source>
</evidence>
<organism evidence="2 3">
    <name type="scientific">Ferruginibacter yonginensis</name>
    <dbReference type="NCBI Taxonomy" id="1310416"/>
    <lineage>
        <taxon>Bacteria</taxon>
        <taxon>Pseudomonadati</taxon>
        <taxon>Bacteroidota</taxon>
        <taxon>Chitinophagia</taxon>
        <taxon>Chitinophagales</taxon>
        <taxon>Chitinophagaceae</taxon>
        <taxon>Ferruginibacter</taxon>
    </lineage>
</organism>
<evidence type="ECO:0000256" key="1">
    <source>
        <dbReference type="SAM" id="Phobius"/>
    </source>
</evidence>
<evidence type="ECO:0008006" key="4">
    <source>
        <dbReference type="Google" id="ProtNLM"/>
    </source>
</evidence>
<dbReference type="RefSeq" id="WP_379708221.1">
    <property type="nucleotide sequence ID" value="NZ_JBHSCZ010000001.1"/>
</dbReference>
<feature type="transmembrane region" description="Helical" evidence="1">
    <location>
        <begin position="167"/>
        <end position="186"/>
    </location>
</feature>
<keyword evidence="1" id="KW-0812">Transmembrane</keyword>
<comment type="caution">
    <text evidence="2">The sequence shown here is derived from an EMBL/GenBank/DDBJ whole genome shotgun (WGS) entry which is preliminary data.</text>
</comment>
<evidence type="ECO:0000313" key="2">
    <source>
        <dbReference type="EMBL" id="MFC4262623.1"/>
    </source>
</evidence>
<protein>
    <recommendedName>
        <fullName evidence="4">DUF1097 domain-containing protein</fullName>
    </recommendedName>
</protein>
<feature type="transmembrane region" description="Helical" evidence="1">
    <location>
        <begin position="118"/>
        <end position="136"/>
    </location>
</feature>
<feature type="transmembrane region" description="Helical" evidence="1">
    <location>
        <begin position="95"/>
        <end position="112"/>
    </location>
</feature>
<feature type="transmembrane region" description="Helical" evidence="1">
    <location>
        <begin position="56"/>
        <end position="75"/>
    </location>
</feature>
<name>A0ABV8QRY6_9BACT</name>
<accession>A0ABV8QRY6</accession>